<dbReference type="SUPFAM" id="SSF52540">
    <property type="entry name" value="P-loop containing nucleoside triphosphate hydrolases"/>
    <property type="match status" value="1"/>
</dbReference>
<dbReference type="Gene3D" id="3.40.50.300">
    <property type="entry name" value="P-loop containing nucleotide triphosphate hydrolases"/>
    <property type="match status" value="1"/>
</dbReference>
<organism evidence="3 4">
    <name type="scientific">Candidatus Chloroploca asiatica</name>
    <dbReference type="NCBI Taxonomy" id="1506545"/>
    <lineage>
        <taxon>Bacteria</taxon>
        <taxon>Bacillati</taxon>
        <taxon>Chloroflexota</taxon>
        <taxon>Chloroflexia</taxon>
        <taxon>Chloroflexales</taxon>
        <taxon>Chloroflexineae</taxon>
        <taxon>Oscillochloridaceae</taxon>
        <taxon>Candidatus Chloroploca</taxon>
    </lineage>
</organism>
<reference evidence="3 4" key="1">
    <citation type="submission" date="2016-05" db="EMBL/GenBank/DDBJ databases">
        <authorList>
            <person name="Lavstsen T."/>
            <person name="Jespersen J.S."/>
        </authorList>
    </citation>
    <scope>NUCLEOTIDE SEQUENCE [LARGE SCALE GENOMIC DNA]</scope>
    <source>
        <strain evidence="3 4">B7-9</strain>
    </source>
</reference>
<name>A0A2H3KR36_9CHLR</name>
<dbReference type="EMBL" id="LYXE01000021">
    <property type="protein sequence ID" value="PDW00950.1"/>
    <property type="molecule type" value="Genomic_DNA"/>
</dbReference>
<dbReference type="GO" id="GO:0005886">
    <property type="term" value="C:plasma membrane"/>
    <property type="evidence" value="ECO:0007669"/>
    <property type="project" value="TreeGrafter"/>
</dbReference>
<dbReference type="InterPro" id="IPR027417">
    <property type="entry name" value="P-loop_NTPase"/>
</dbReference>
<dbReference type="Proteomes" id="UP000220922">
    <property type="component" value="Unassembled WGS sequence"/>
</dbReference>
<dbReference type="InterPro" id="IPR033756">
    <property type="entry name" value="YlxH/NBP35"/>
</dbReference>
<dbReference type="OrthoDB" id="9794577at2"/>
<evidence type="ECO:0000256" key="1">
    <source>
        <dbReference type="ARBA" id="ARBA00022741"/>
    </source>
</evidence>
<keyword evidence="2" id="KW-0067">ATP-binding</keyword>
<dbReference type="CDD" id="cd05387">
    <property type="entry name" value="BY-kinase"/>
    <property type="match status" value="1"/>
</dbReference>
<dbReference type="GO" id="GO:0005524">
    <property type="term" value="F:ATP binding"/>
    <property type="evidence" value="ECO:0007669"/>
    <property type="project" value="UniProtKB-KW"/>
</dbReference>
<evidence type="ECO:0000256" key="2">
    <source>
        <dbReference type="ARBA" id="ARBA00022840"/>
    </source>
</evidence>
<evidence type="ECO:0000313" key="4">
    <source>
        <dbReference type="Proteomes" id="UP000220922"/>
    </source>
</evidence>
<dbReference type="PANTHER" id="PTHR32309">
    <property type="entry name" value="TYROSINE-PROTEIN KINASE"/>
    <property type="match status" value="1"/>
</dbReference>
<sequence>MRNLLLALSIGLLLGIGLAFGLEYLDYTVRSPDALELVYGTPTLGLVGMVETGQKGAVESNGDVDSAHNLTVSAPRSPQAEAIRSLRTSVQVAGLSRPLRSLLVTSSLPGEGKTFVSANLAVSMAQYGQTVILVDLDLRKPDIHQIFGIKREPGFTNLVLGNEARALASIRPQMQALVEQLRQRRIGKAHIHINPA</sequence>
<dbReference type="RefSeq" id="WP_097650645.1">
    <property type="nucleotide sequence ID" value="NZ_LYXE01000021.1"/>
</dbReference>
<dbReference type="Pfam" id="PF10609">
    <property type="entry name" value="ParA"/>
    <property type="match status" value="1"/>
</dbReference>
<keyword evidence="4" id="KW-1185">Reference proteome</keyword>
<dbReference type="InterPro" id="IPR005702">
    <property type="entry name" value="Wzc-like_C"/>
</dbReference>
<gene>
    <name evidence="3" type="ORF">A9Q02_21415</name>
</gene>
<proteinExistence type="predicted"/>
<protein>
    <submittedName>
        <fullName evidence="3">Uncharacterized protein</fullName>
    </submittedName>
</protein>
<accession>A0A2H3KR36</accession>
<evidence type="ECO:0000313" key="3">
    <source>
        <dbReference type="EMBL" id="PDW00950.1"/>
    </source>
</evidence>
<dbReference type="PANTHER" id="PTHR32309:SF13">
    <property type="entry name" value="FERRIC ENTEROBACTIN TRANSPORT PROTEIN FEPE"/>
    <property type="match status" value="1"/>
</dbReference>
<keyword evidence="1" id="KW-0547">Nucleotide-binding</keyword>
<comment type="caution">
    <text evidence="3">The sequence shown here is derived from an EMBL/GenBank/DDBJ whole genome shotgun (WGS) entry which is preliminary data.</text>
</comment>
<dbReference type="GO" id="GO:0004713">
    <property type="term" value="F:protein tyrosine kinase activity"/>
    <property type="evidence" value="ECO:0007669"/>
    <property type="project" value="TreeGrafter"/>
</dbReference>
<dbReference type="InterPro" id="IPR050445">
    <property type="entry name" value="Bact_polysacc_biosynth/exp"/>
</dbReference>
<dbReference type="AlphaFoldDB" id="A0A2H3KR36"/>